<proteinExistence type="predicted"/>
<dbReference type="Proteomes" id="UP000510682">
    <property type="component" value="Chromosome"/>
</dbReference>
<evidence type="ECO:0000256" key="1">
    <source>
        <dbReference type="SAM" id="MobiDB-lite"/>
    </source>
</evidence>
<dbReference type="Gene3D" id="2.130.10.10">
    <property type="entry name" value="YVTN repeat-like/Quinoprotein amine dehydrogenase"/>
    <property type="match status" value="2"/>
</dbReference>
<dbReference type="InterPro" id="IPR015943">
    <property type="entry name" value="WD40/YVTN_repeat-like_dom_sf"/>
</dbReference>
<dbReference type="PANTHER" id="PTHR47197">
    <property type="entry name" value="PROTEIN NIRF"/>
    <property type="match status" value="1"/>
</dbReference>
<dbReference type="RefSeq" id="WP_180915055.1">
    <property type="nucleotide sequence ID" value="NZ_CP059165.1"/>
</dbReference>
<protein>
    <submittedName>
        <fullName evidence="2">YncE family protein</fullName>
    </submittedName>
</protein>
<dbReference type="InterPro" id="IPR051200">
    <property type="entry name" value="Host-pathogen_enzymatic-act"/>
</dbReference>
<accession>A0A7D6I5V2</accession>
<organism evidence="2 3">
    <name type="scientific">Mycobacterium vicinigordonae</name>
    <dbReference type="NCBI Taxonomy" id="1719132"/>
    <lineage>
        <taxon>Bacteria</taxon>
        <taxon>Bacillati</taxon>
        <taxon>Actinomycetota</taxon>
        <taxon>Actinomycetes</taxon>
        <taxon>Mycobacteriales</taxon>
        <taxon>Mycobacteriaceae</taxon>
        <taxon>Mycobacterium</taxon>
    </lineage>
</organism>
<feature type="compositionally biased region" description="Basic residues" evidence="1">
    <location>
        <begin position="206"/>
        <end position="219"/>
    </location>
</feature>
<dbReference type="InterPro" id="IPR011964">
    <property type="entry name" value="YVTN_b-propeller_repeat"/>
</dbReference>
<dbReference type="PANTHER" id="PTHR47197:SF3">
    <property type="entry name" value="DIHYDRO-HEME D1 DEHYDROGENASE"/>
    <property type="match status" value="1"/>
</dbReference>
<reference evidence="2" key="2">
    <citation type="submission" date="2020-07" db="EMBL/GenBank/DDBJ databases">
        <authorList>
            <person name="Yu X."/>
        </authorList>
    </citation>
    <scope>NUCLEOTIDE SEQUENCE [LARGE SCALE GENOMIC DNA]</scope>
    <source>
        <strain evidence="2">24T</strain>
    </source>
</reference>
<sequence length="383" mass="39507">MSLGKNQNSPAIRDVEVLDIAPAAVQIPVRKGAIGGIAISPDGRRLVVTNYGADSVSIIDTQACRVVETIPGVDEPFAIALASADRTYVTSVSTAYDSIQVVDCIAGVVVATHPVALSVSDLAVSADGKHVYIARNGARNADIAVLDTDSGQMRVIDIATSSGTATECVRVSPDGDRLYVGVNGPAGGQVVILDTGLATEESGGRSRWRRKNTQSRPKSRATNGPAVIGTIDIGQAVRDVAVSPNGALVYVASSGPDFAAIDVVDTGTDKITATRKITELTGLPTRLTLSGDGDRAYLVSDDSVTVLCTLTQDVVDSIDVGTQPSCVVESPDGNNLYIADHSGVITVAPVGAGVAGIEQAALEAKRPADLFMPDLLQYDAALV</sequence>
<name>A0A7D6I5V2_9MYCO</name>
<evidence type="ECO:0000313" key="3">
    <source>
        <dbReference type="Proteomes" id="UP000510682"/>
    </source>
</evidence>
<keyword evidence="3" id="KW-1185">Reference proteome</keyword>
<dbReference type="KEGG" id="mgor:H0P51_22465"/>
<dbReference type="EMBL" id="CP059165">
    <property type="protein sequence ID" value="QLL06476.1"/>
    <property type="molecule type" value="Genomic_DNA"/>
</dbReference>
<feature type="region of interest" description="Disordered" evidence="1">
    <location>
        <begin position="201"/>
        <end position="225"/>
    </location>
</feature>
<evidence type="ECO:0000313" key="2">
    <source>
        <dbReference type="EMBL" id="QLL06476.1"/>
    </source>
</evidence>
<dbReference type="NCBIfam" id="TIGR02276">
    <property type="entry name" value="beta_rpt_yvtn"/>
    <property type="match status" value="1"/>
</dbReference>
<dbReference type="SUPFAM" id="SSF50969">
    <property type="entry name" value="YVTN repeat-like/Quinoprotein amine dehydrogenase"/>
    <property type="match status" value="1"/>
</dbReference>
<dbReference type="InterPro" id="IPR011044">
    <property type="entry name" value="Quino_amine_DH_bsu"/>
</dbReference>
<dbReference type="AlphaFoldDB" id="A0A7D6I5V2"/>
<reference evidence="2" key="1">
    <citation type="submission" date="2020-07" db="EMBL/GenBank/DDBJ databases">
        <title>Description of Mycobacterium gordonae subsp. intergordonae subsp.nov. and Mycobacterium gordonae subsp. gordonae subsp. nov.</title>
        <authorList>
            <person name="Huang H."/>
        </authorList>
    </citation>
    <scope>NUCLEOTIDE SEQUENCE [LARGE SCALE GENOMIC DNA]</scope>
    <source>
        <strain evidence="2">24T</strain>
    </source>
</reference>
<gene>
    <name evidence="2" type="ORF">H0P51_22465</name>
</gene>